<dbReference type="GO" id="GO:0006629">
    <property type="term" value="P:lipid metabolic process"/>
    <property type="evidence" value="ECO:0007669"/>
    <property type="project" value="InterPro"/>
</dbReference>
<dbReference type="Gene3D" id="3.20.20.190">
    <property type="entry name" value="Phosphatidylinositol (PI) phosphodiesterase"/>
    <property type="match status" value="1"/>
</dbReference>
<dbReference type="GO" id="GO:0008081">
    <property type="term" value="F:phosphoric diester hydrolase activity"/>
    <property type="evidence" value="ECO:0007669"/>
    <property type="project" value="InterPro"/>
</dbReference>
<sequence length="346" mass="39617">MNLRNSLLLALIYQINLVACSSSNTINSSWMADNKKALMTKKLTQVIIPGSHYSNAYSLDNTKGTLVVCVGETNPPLSNNAQIESMIEANPQQISNTDFVNYLNTQTNSVRSQLNNGIRYLEFNVCIQSANYYTSNYYLTDTLENNLNQISDFISSNEDEIILIDIDNIYTDYGSLSSNDLNIFHNYLQTKFGSYLMPKKDWQQLTFKDIWSSKHRIILLSSNSMLTKYYDIWDKSEVMDTPPEAEYNTIKKLTMIQQTIQKESVTANENKFRLLPIYSSFNPQRDSLSQLKSVSNDHLVIDYLRSLPANTSLNIIVTDNKYNRLLVDYSLQKNLGIVKPSSESQW</sequence>
<name>A0A2I7N8C0_9NEIS</name>
<dbReference type="AlphaFoldDB" id="A0A2I7N8C0"/>
<dbReference type="SUPFAM" id="SSF51695">
    <property type="entry name" value="PLC-like phosphodiesterases"/>
    <property type="match status" value="1"/>
</dbReference>
<dbReference type="KEGG" id="nba:CUN60_10505"/>
<dbReference type="Proteomes" id="UP000236655">
    <property type="component" value="Chromosome"/>
</dbReference>
<organism evidence="1 2">
    <name type="scientific">Aquella oligotrophica</name>
    <dbReference type="NCBI Taxonomy" id="2067065"/>
    <lineage>
        <taxon>Bacteria</taxon>
        <taxon>Pseudomonadati</taxon>
        <taxon>Pseudomonadota</taxon>
        <taxon>Betaproteobacteria</taxon>
        <taxon>Neisseriales</taxon>
        <taxon>Neisseriaceae</taxon>
        <taxon>Aquella</taxon>
    </lineage>
</organism>
<proteinExistence type="predicted"/>
<evidence type="ECO:0000313" key="1">
    <source>
        <dbReference type="EMBL" id="AUR52708.1"/>
    </source>
</evidence>
<gene>
    <name evidence="1" type="ORF">CUN60_10505</name>
</gene>
<dbReference type="PANTHER" id="PTHR13593:SF113">
    <property type="entry name" value="SI:DKEY-266F7.9"/>
    <property type="match status" value="1"/>
</dbReference>
<dbReference type="RefSeq" id="WP_102951996.1">
    <property type="nucleotide sequence ID" value="NZ_CP024847.1"/>
</dbReference>
<keyword evidence="2" id="KW-1185">Reference proteome</keyword>
<protein>
    <submittedName>
        <fullName evidence="1">Uncharacterized protein</fullName>
    </submittedName>
</protein>
<dbReference type="EMBL" id="CP024847">
    <property type="protein sequence ID" value="AUR52708.1"/>
    <property type="molecule type" value="Genomic_DNA"/>
</dbReference>
<dbReference type="InterPro" id="IPR017946">
    <property type="entry name" value="PLC-like_Pdiesterase_TIM-brl"/>
</dbReference>
<reference evidence="2" key="1">
    <citation type="submission" date="2017-11" db="EMBL/GenBank/DDBJ databases">
        <authorList>
            <person name="Chan K.G."/>
            <person name="Lee L.S."/>
        </authorList>
    </citation>
    <scope>NUCLEOTIDE SEQUENCE [LARGE SCALE GENOMIC DNA]</scope>
    <source>
        <strain evidence="2">DSM 100970</strain>
    </source>
</reference>
<dbReference type="InterPro" id="IPR051057">
    <property type="entry name" value="PI-PLC_domain"/>
</dbReference>
<accession>A0A2I7N8C0</accession>
<dbReference type="PANTHER" id="PTHR13593">
    <property type="match status" value="1"/>
</dbReference>
<evidence type="ECO:0000313" key="2">
    <source>
        <dbReference type="Proteomes" id="UP000236655"/>
    </source>
</evidence>